<dbReference type="EMBL" id="JBHMCR010000028">
    <property type="protein sequence ID" value="MFB9524971.1"/>
    <property type="molecule type" value="Genomic_DNA"/>
</dbReference>
<evidence type="ECO:0000313" key="2">
    <source>
        <dbReference type="EMBL" id="MFB9524971.1"/>
    </source>
</evidence>
<keyword evidence="3" id="KW-1185">Reference proteome</keyword>
<proteinExistence type="predicted"/>
<accession>A0ABV5PR54</accession>
<reference evidence="2 3" key="1">
    <citation type="submission" date="2024-09" db="EMBL/GenBank/DDBJ databases">
        <authorList>
            <person name="Sun Q."/>
            <person name="Mori K."/>
        </authorList>
    </citation>
    <scope>NUCLEOTIDE SEQUENCE [LARGE SCALE GENOMIC DNA]</scope>
    <source>
        <strain evidence="2 3">JCM 4362</strain>
    </source>
</reference>
<gene>
    <name evidence="2" type="ORF">ACFFTU_34060</name>
</gene>
<dbReference type="Pfam" id="PF14534">
    <property type="entry name" value="DUF4440"/>
    <property type="match status" value="1"/>
</dbReference>
<dbReference type="RefSeq" id="WP_345219589.1">
    <property type="nucleotide sequence ID" value="NZ_BAAAXE010000002.1"/>
</dbReference>
<comment type="caution">
    <text evidence="2">The sequence shown here is derived from an EMBL/GenBank/DDBJ whole genome shotgun (WGS) entry which is preliminary data.</text>
</comment>
<name>A0ABV5PR54_STRCM</name>
<dbReference type="InterPro" id="IPR027843">
    <property type="entry name" value="DUF4440"/>
</dbReference>
<dbReference type="InterPro" id="IPR011944">
    <property type="entry name" value="Steroid_delta5-4_isomerase"/>
</dbReference>
<feature type="domain" description="DUF4440" evidence="1">
    <location>
        <begin position="20"/>
        <end position="130"/>
    </location>
</feature>
<dbReference type="Gene3D" id="3.10.450.50">
    <property type="match status" value="1"/>
</dbReference>
<dbReference type="NCBIfam" id="TIGR02246">
    <property type="entry name" value="SgcJ/EcaC family oxidoreductase"/>
    <property type="match status" value="1"/>
</dbReference>
<dbReference type="Proteomes" id="UP001589718">
    <property type="component" value="Unassembled WGS sequence"/>
</dbReference>
<dbReference type="InterPro" id="IPR032710">
    <property type="entry name" value="NTF2-like_dom_sf"/>
</dbReference>
<evidence type="ECO:0000313" key="3">
    <source>
        <dbReference type="Proteomes" id="UP001589718"/>
    </source>
</evidence>
<organism evidence="2 3">
    <name type="scientific">Streptomyces cremeus</name>
    <dbReference type="NCBI Taxonomy" id="66881"/>
    <lineage>
        <taxon>Bacteria</taxon>
        <taxon>Bacillati</taxon>
        <taxon>Actinomycetota</taxon>
        <taxon>Actinomycetes</taxon>
        <taxon>Kitasatosporales</taxon>
        <taxon>Streptomycetaceae</taxon>
        <taxon>Streptomyces</taxon>
    </lineage>
</organism>
<evidence type="ECO:0000259" key="1">
    <source>
        <dbReference type="Pfam" id="PF14534"/>
    </source>
</evidence>
<dbReference type="SUPFAM" id="SSF54427">
    <property type="entry name" value="NTF2-like"/>
    <property type="match status" value="1"/>
</dbReference>
<sequence>MNSTTAPTDASVRAADLKAIEQVVATIEHSQVHELPDEFLGLFRSDAIWTTAHGKLLTGLDEIAAFTRRALPGSMANGSVRYELVDVLFIRPDVAAVKARGQYLTLDGEPTGNPTSPLYVMAKEDGRWLLTANQNTEQLPG</sequence>
<protein>
    <submittedName>
        <fullName evidence="2">SgcJ/EcaC family oxidoreductase</fullName>
    </submittedName>
</protein>